<dbReference type="PROSITE" id="PS00107">
    <property type="entry name" value="PROTEIN_KINASE_ATP"/>
    <property type="match status" value="1"/>
</dbReference>
<dbReference type="SUPFAM" id="SSF56112">
    <property type="entry name" value="Protein kinase-like (PK-like)"/>
    <property type="match status" value="1"/>
</dbReference>
<evidence type="ECO:0000256" key="6">
    <source>
        <dbReference type="ARBA" id="ARBA00022737"/>
    </source>
</evidence>
<evidence type="ECO:0000256" key="14">
    <source>
        <dbReference type="PROSITE-ProRule" id="PRU10141"/>
    </source>
</evidence>
<dbReference type="Proteomes" id="UP000596660">
    <property type="component" value="Unplaced"/>
</dbReference>
<evidence type="ECO:0000313" key="19">
    <source>
        <dbReference type="Proteomes" id="UP000596660"/>
    </source>
</evidence>
<evidence type="ECO:0000256" key="7">
    <source>
        <dbReference type="ARBA" id="ARBA00022741"/>
    </source>
</evidence>
<feature type="domain" description="Protein kinase" evidence="16">
    <location>
        <begin position="204"/>
        <end position="480"/>
    </location>
</feature>
<reference evidence="18" key="1">
    <citation type="journal article" date="2017" name="Nature">
        <title>The genome of Chenopodium quinoa.</title>
        <authorList>
            <person name="Jarvis D.E."/>
            <person name="Ho Y.S."/>
            <person name="Lightfoot D.J."/>
            <person name="Schmoeckel S.M."/>
            <person name="Li B."/>
            <person name="Borm T.J.A."/>
            <person name="Ohyanagi H."/>
            <person name="Mineta K."/>
            <person name="Michell C.T."/>
            <person name="Saber N."/>
            <person name="Kharbatia N.M."/>
            <person name="Rupper R.R."/>
            <person name="Sharp A.R."/>
            <person name="Dally N."/>
            <person name="Boughton B.A."/>
            <person name="Woo Y.H."/>
            <person name="Gao G."/>
            <person name="Schijlen E.G.W.M."/>
            <person name="Guo X."/>
            <person name="Momin A.A."/>
            <person name="Negrao S."/>
            <person name="Al-Babili S."/>
            <person name="Gehring C."/>
            <person name="Roessner U."/>
            <person name="Jung C."/>
            <person name="Murphy K."/>
            <person name="Arold S.T."/>
            <person name="Gojobori T."/>
            <person name="van der Linden C.G."/>
            <person name="van Loo E.N."/>
            <person name="Jellen E.N."/>
            <person name="Maughan P.J."/>
            <person name="Tester M."/>
        </authorList>
    </citation>
    <scope>NUCLEOTIDE SEQUENCE [LARGE SCALE GENOMIC DNA]</scope>
    <source>
        <strain evidence="18">cv. PI 614886</strain>
    </source>
</reference>
<protein>
    <submittedName>
        <fullName evidence="18">Uncharacterized protein</fullName>
    </submittedName>
</protein>
<keyword evidence="11 15" id="KW-0472">Membrane</keyword>
<organism evidence="18 19">
    <name type="scientific">Chenopodium quinoa</name>
    <name type="common">Quinoa</name>
    <dbReference type="NCBI Taxonomy" id="63459"/>
    <lineage>
        <taxon>Eukaryota</taxon>
        <taxon>Viridiplantae</taxon>
        <taxon>Streptophyta</taxon>
        <taxon>Embryophyta</taxon>
        <taxon>Tracheophyta</taxon>
        <taxon>Spermatophyta</taxon>
        <taxon>Magnoliopsida</taxon>
        <taxon>eudicotyledons</taxon>
        <taxon>Gunneridae</taxon>
        <taxon>Pentapetalae</taxon>
        <taxon>Caryophyllales</taxon>
        <taxon>Chenopodiaceae</taxon>
        <taxon>Chenopodioideae</taxon>
        <taxon>Atripliceae</taxon>
        <taxon>Chenopodium</taxon>
    </lineage>
</organism>
<dbReference type="Pfam" id="PF01657">
    <property type="entry name" value="Stress-antifung"/>
    <property type="match status" value="1"/>
</dbReference>
<evidence type="ECO:0000256" key="2">
    <source>
        <dbReference type="ARBA" id="ARBA00022527"/>
    </source>
</evidence>
<comment type="subcellular location">
    <subcellularLocation>
        <location evidence="1">Membrane</location>
        <topology evidence="1">Single-pass membrane protein</topology>
    </subcellularLocation>
</comment>
<dbReference type="InterPro" id="IPR017441">
    <property type="entry name" value="Protein_kinase_ATP_BS"/>
</dbReference>
<dbReference type="PROSITE" id="PS50011">
    <property type="entry name" value="PROTEIN_KINASE_DOM"/>
    <property type="match status" value="1"/>
</dbReference>
<evidence type="ECO:0000256" key="4">
    <source>
        <dbReference type="ARBA" id="ARBA00022692"/>
    </source>
</evidence>
<evidence type="ECO:0000259" key="16">
    <source>
        <dbReference type="PROSITE" id="PS50011"/>
    </source>
</evidence>
<dbReference type="InterPro" id="IPR001245">
    <property type="entry name" value="Ser-Thr/Tyr_kinase_cat_dom"/>
</dbReference>
<dbReference type="Gene3D" id="3.30.430.20">
    <property type="entry name" value="Gnk2 domain, C-X8-C-X2-C motif"/>
    <property type="match status" value="1"/>
</dbReference>
<dbReference type="GO" id="GO:0005886">
    <property type="term" value="C:plasma membrane"/>
    <property type="evidence" value="ECO:0007669"/>
    <property type="project" value="TreeGrafter"/>
</dbReference>
<dbReference type="Gene3D" id="3.30.200.20">
    <property type="entry name" value="Phosphorylase Kinase, domain 1"/>
    <property type="match status" value="1"/>
</dbReference>
<evidence type="ECO:0000259" key="17">
    <source>
        <dbReference type="PROSITE" id="PS51473"/>
    </source>
</evidence>
<proteinExistence type="predicted"/>
<evidence type="ECO:0000256" key="15">
    <source>
        <dbReference type="SAM" id="Phobius"/>
    </source>
</evidence>
<dbReference type="InterPro" id="IPR000719">
    <property type="entry name" value="Prot_kinase_dom"/>
</dbReference>
<dbReference type="SMART" id="SM00220">
    <property type="entry name" value="S_TKc"/>
    <property type="match status" value="1"/>
</dbReference>
<dbReference type="Pfam" id="PF07714">
    <property type="entry name" value="PK_Tyr_Ser-Thr"/>
    <property type="match status" value="1"/>
</dbReference>
<dbReference type="Gramene" id="AUR62022037-RA">
    <property type="protein sequence ID" value="AUR62022037-RA:cds"/>
    <property type="gene ID" value="AUR62022037"/>
</dbReference>
<keyword evidence="6" id="KW-0677">Repeat</keyword>
<feature type="transmembrane region" description="Helical" evidence="15">
    <location>
        <begin position="147"/>
        <end position="167"/>
    </location>
</feature>
<dbReference type="PANTHER" id="PTHR27002">
    <property type="entry name" value="RECEPTOR-LIKE SERINE/THREONINE-PROTEIN KINASE SD1-8"/>
    <property type="match status" value="1"/>
</dbReference>
<evidence type="ECO:0000256" key="9">
    <source>
        <dbReference type="ARBA" id="ARBA00022840"/>
    </source>
</evidence>
<dbReference type="InterPro" id="IPR011009">
    <property type="entry name" value="Kinase-like_dom_sf"/>
</dbReference>
<evidence type="ECO:0000256" key="10">
    <source>
        <dbReference type="ARBA" id="ARBA00022989"/>
    </source>
</evidence>
<evidence type="ECO:0000256" key="11">
    <source>
        <dbReference type="ARBA" id="ARBA00023136"/>
    </source>
</evidence>
<keyword evidence="19" id="KW-1185">Reference proteome</keyword>
<keyword evidence="13" id="KW-0325">Glycoprotein</keyword>
<keyword evidence="4 15" id="KW-0812">Transmembrane</keyword>
<keyword evidence="10 15" id="KW-1133">Transmembrane helix</keyword>
<dbReference type="InterPro" id="IPR038408">
    <property type="entry name" value="GNK2_sf"/>
</dbReference>
<evidence type="ECO:0000313" key="18">
    <source>
        <dbReference type="EnsemblPlants" id="AUR62022037-RA:cds"/>
    </source>
</evidence>
<sequence>MDVSPWIAISTPQNNTRDKVVHFEKYMRRSMYDLALSTVDNSSPKTRFKMRVVNITGFGSLYEMAQCVPEITTKDCHLCLTIAIGRLANISTSARVLLPSCIVWYHTAPLYNSSAITYPFFNSSSATHPPNTKIKAPTGRKKRSSHIVEAICVPIVVAILLFSGAWFCIYRRKHSKPSSDMEDIAGLESLQFEFKVIKAATNNFSPSNKLGQGGFGVVYKGKLQDEQEIAVKRLSIYSGQGISEFKTEILVAAKLQHNNLAKLLGFSLHGEEKLLIYELLPNASLDKVLSGQNSVSLDWETRYKILLGTARGLLYLHEDSRLKIIHRDLKSSNILLDETMNPKITDFGLARLVGRDQIHADTSKIAGTYGYMAPEYALTGRFSVMSDAYSFGIIALEIISGHMCSSVAFPYHEESLPLRAWNLWKSNSTMDLVDPRLQGKFPGHEMERCIHISLLCIQEDSNKRLTMATIVSALNGHQVALSEPEPPLIGPSTNITFGLHQNMGVSSSGEFLSNSDNITEVYPR</sequence>
<dbReference type="FunFam" id="3.30.200.20:FF:000142">
    <property type="entry name" value="Cysteine-rich receptor-like protein kinase 10"/>
    <property type="match status" value="1"/>
</dbReference>
<keyword evidence="8" id="KW-0418">Kinase</keyword>
<dbReference type="PANTHER" id="PTHR27002:SF181">
    <property type="entry name" value="RECEPTOR-LIKE SERINE_THREONINE-PROTEIN KINASE"/>
    <property type="match status" value="1"/>
</dbReference>
<keyword evidence="5" id="KW-0732">Signal</keyword>
<dbReference type="FunFam" id="1.10.510.10:FF:000384">
    <property type="entry name" value="G-type lectin S-receptor-like serine/threonine-protein kinase"/>
    <property type="match status" value="1"/>
</dbReference>
<name>A0A803M255_CHEQI</name>
<keyword evidence="9 14" id="KW-0067">ATP-binding</keyword>
<dbReference type="CDD" id="cd23509">
    <property type="entry name" value="Gnk2-like"/>
    <property type="match status" value="1"/>
</dbReference>
<dbReference type="CDD" id="cd14066">
    <property type="entry name" value="STKc_IRAK"/>
    <property type="match status" value="1"/>
</dbReference>
<keyword evidence="12" id="KW-0675">Receptor</keyword>
<evidence type="ECO:0000256" key="1">
    <source>
        <dbReference type="ARBA" id="ARBA00004167"/>
    </source>
</evidence>
<dbReference type="InterPro" id="IPR002902">
    <property type="entry name" value="GNK2"/>
</dbReference>
<dbReference type="PROSITE" id="PS00108">
    <property type="entry name" value="PROTEIN_KINASE_ST"/>
    <property type="match status" value="1"/>
</dbReference>
<evidence type="ECO:0000256" key="12">
    <source>
        <dbReference type="ARBA" id="ARBA00023170"/>
    </source>
</evidence>
<feature type="binding site" evidence="14">
    <location>
        <position position="232"/>
    </location>
    <ligand>
        <name>ATP</name>
        <dbReference type="ChEBI" id="CHEBI:30616"/>
    </ligand>
</feature>
<dbReference type="InterPro" id="IPR008271">
    <property type="entry name" value="Ser/Thr_kinase_AS"/>
</dbReference>
<dbReference type="Gene3D" id="1.10.510.10">
    <property type="entry name" value="Transferase(Phosphotransferase) domain 1"/>
    <property type="match status" value="1"/>
</dbReference>
<keyword evidence="3" id="KW-0808">Transferase</keyword>
<dbReference type="EnsemblPlants" id="AUR62022037-RA">
    <property type="protein sequence ID" value="AUR62022037-RA:cds"/>
    <property type="gene ID" value="AUR62022037"/>
</dbReference>
<reference evidence="18" key="2">
    <citation type="submission" date="2021-03" db="UniProtKB">
        <authorList>
            <consortium name="EnsemblPlants"/>
        </authorList>
    </citation>
    <scope>IDENTIFICATION</scope>
</reference>
<accession>A0A803M255</accession>
<evidence type="ECO:0000256" key="5">
    <source>
        <dbReference type="ARBA" id="ARBA00022729"/>
    </source>
</evidence>
<evidence type="ECO:0000256" key="13">
    <source>
        <dbReference type="ARBA" id="ARBA00023180"/>
    </source>
</evidence>
<keyword evidence="2" id="KW-0723">Serine/threonine-protein kinase</keyword>
<evidence type="ECO:0000256" key="3">
    <source>
        <dbReference type="ARBA" id="ARBA00022679"/>
    </source>
</evidence>
<dbReference type="AlphaFoldDB" id="A0A803M255"/>
<keyword evidence="7 14" id="KW-0547">Nucleotide-binding</keyword>
<dbReference type="PROSITE" id="PS51473">
    <property type="entry name" value="GNK2"/>
    <property type="match status" value="1"/>
</dbReference>
<evidence type="ECO:0000256" key="8">
    <source>
        <dbReference type="ARBA" id="ARBA00022777"/>
    </source>
</evidence>
<dbReference type="GO" id="GO:0004674">
    <property type="term" value="F:protein serine/threonine kinase activity"/>
    <property type="evidence" value="ECO:0007669"/>
    <property type="project" value="UniProtKB-KW"/>
</dbReference>
<feature type="domain" description="Gnk2-homologous" evidence="17">
    <location>
        <begin position="3"/>
        <end position="110"/>
    </location>
</feature>
<dbReference type="GO" id="GO:0005524">
    <property type="term" value="F:ATP binding"/>
    <property type="evidence" value="ECO:0007669"/>
    <property type="project" value="UniProtKB-UniRule"/>
</dbReference>